<evidence type="ECO:0000313" key="3">
    <source>
        <dbReference type="Proteomes" id="UP001501690"/>
    </source>
</evidence>
<evidence type="ECO:0000259" key="1">
    <source>
        <dbReference type="PROSITE" id="PS51186"/>
    </source>
</evidence>
<dbReference type="Proteomes" id="UP001501690">
    <property type="component" value="Unassembled WGS sequence"/>
</dbReference>
<protein>
    <submittedName>
        <fullName evidence="2">GNAT family N-acetyltransferase</fullName>
    </submittedName>
</protein>
<dbReference type="Gene3D" id="3.40.630.30">
    <property type="match status" value="1"/>
</dbReference>
<feature type="domain" description="N-acetyltransferase" evidence="1">
    <location>
        <begin position="118"/>
        <end position="245"/>
    </location>
</feature>
<dbReference type="InterPro" id="IPR016181">
    <property type="entry name" value="Acyl_CoA_acyltransferase"/>
</dbReference>
<gene>
    <name evidence="2" type="ORF">GCM10009808_09710</name>
</gene>
<keyword evidence="3" id="KW-1185">Reference proteome</keyword>
<dbReference type="Pfam" id="PF00583">
    <property type="entry name" value="Acetyltransf_1"/>
    <property type="match status" value="1"/>
</dbReference>
<dbReference type="SUPFAM" id="SSF55729">
    <property type="entry name" value="Acyl-CoA N-acyltransferases (Nat)"/>
    <property type="match status" value="1"/>
</dbReference>
<dbReference type="EMBL" id="BAAAPL010000001">
    <property type="protein sequence ID" value="GAA1694696.1"/>
    <property type="molecule type" value="Genomic_DNA"/>
</dbReference>
<comment type="caution">
    <text evidence="2">The sequence shown here is derived from an EMBL/GenBank/DDBJ whole genome shotgun (WGS) entry which is preliminary data.</text>
</comment>
<reference evidence="3" key="1">
    <citation type="journal article" date="2019" name="Int. J. Syst. Evol. Microbiol.">
        <title>The Global Catalogue of Microorganisms (GCM) 10K type strain sequencing project: providing services to taxonomists for standard genome sequencing and annotation.</title>
        <authorList>
            <consortium name="The Broad Institute Genomics Platform"/>
            <consortium name="The Broad Institute Genome Sequencing Center for Infectious Disease"/>
            <person name="Wu L."/>
            <person name="Ma J."/>
        </authorList>
    </citation>
    <scope>NUCLEOTIDE SEQUENCE [LARGE SCALE GENOMIC DNA]</scope>
    <source>
        <strain evidence="3">JCM 15577</strain>
    </source>
</reference>
<proteinExistence type="predicted"/>
<sequence>MRGSGRLETVTPSAFSQIVTEFWGIDGVFEAASDECLVVVDPSLREDLSLSLLSVAGGPRIAAVTPAFAAGLGVSHSTCIGVDDLRSRVARAGCDFHGADHLFYLPEREILPSASPAADIRMLSSSDAEAFARLCEEAPEDDLEDAFVELDHWLVCGAFTERGLVSVASMYPWQGSRLADVGVLTLPAHRGQGHARRVVLAIAAEARRRRYEPQYRCQLDNLASVRLAASAGFQRFGAWDVVTAR</sequence>
<dbReference type="PROSITE" id="PS51186">
    <property type="entry name" value="GNAT"/>
    <property type="match status" value="1"/>
</dbReference>
<accession>A0ABP4TVL6</accession>
<dbReference type="InterPro" id="IPR000182">
    <property type="entry name" value="GNAT_dom"/>
</dbReference>
<name>A0ABP4TVL6_9MICO</name>
<organism evidence="2 3">
    <name type="scientific">Microbacterium sediminicola</name>
    <dbReference type="NCBI Taxonomy" id="415210"/>
    <lineage>
        <taxon>Bacteria</taxon>
        <taxon>Bacillati</taxon>
        <taxon>Actinomycetota</taxon>
        <taxon>Actinomycetes</taxon>
        <taxon>Micrococcales</taxon>
        <taxon>Microbacteriaceae</taxon>
        <taxon>Microbacterium</taxon>
    </lineage>
</organism>
<evidence type="ECO:0000313" key="2">
    <source>
        <dbReference type="EMBL" id="GAA1694696.1"/>
    </source>
</evidence>